<dbReference type="GO" id="GO:0016987">
    <property type="term" value="F:sigma factor activity"/>
    <property type="evidence" value="ECO:0007669"/>
    <property type="project" value="UniProtKB-KW"/>
</dbReference>
<keyword evidence="2" id="KW-0805">Transcription regulation</keyword>
<evidence type="ECO:0000256" key="5">
    <source>
        <dbReference type="ARBA" id="ARBA00023163"/>
    </source>
</evidence>
<sequence>MTRRWEPLLEQVVRERYTRLVARAMLLTASRTDAEDLVQDAVVAAFSSRARFTSVAQAEQYVRRAVVTRFVDGTRRTARQRALVARLAHERPPAEPTTLPGRLEAALATLAPRARACVVLRYLDDASVAETAALLGLSEGAVKRYTSDGVAALDALLGTTSTVPGESVRVVPAGGTA</sequence>
<dbReference type="Proteomes" id="UP000289954">
    <property type="component" value="Unassembled WGS sequence"/>
</dbReference>
<dbReference type="PANTHER" id="PTHR43133">
    <property type="entry name" value="RNA POLYMERASE ECF-TYPE SIGMA FACTO"/>
    <property type="match status" value="1"/>
</dbReference>
<protein>
    <submittedName>
        <fullName evidence="8">RNA polymerase sigma factor</fullName>
    </submittedName>
</protein>
<evidence type="ECO:0000256" key="2">
    <source>
        <dbReference type="ARBA" id="ARBA00023015"/>
    </source>
</evidence>
<dbReference type="InterPro" id="IPR007627">
    <property type="entry name" value="RNA_pol_sigma70_r2"/>
</dbReference>
<dbReference type="OrthoDB" id="3688906at2"/>
<evidence type="ECO:0000256" key="4">
    <source>
        <dbReference type="ARBA" id="ARBA00023125"/>
    </source>
</evidence>
<dbReference type="NCBIfam" id="TIGR02937">
    <property type="entry name" value="sigma70-ECF"/>
    <property type="match status" value="1"/>
</dbReference>
<evidence type="ECO:0000256" key="1">
    <source>
        <dbReference type="ARBA" id="ARBA00010641"/>
    </source>
</evidence>
<dbReference type="GO" id="GO:0003677">
    <property type="term" value="F:DNA binding"/>
    <property type="evidence" value="ECO:0007669"/>
    <property type="project" value="UniProtKB-KW"/>
</dbReference>
<dbReference type="RefSeq" id="WP_130782821.1">
    <property type="nucleotide sequence ID" value="NZ_BIMR01000327.1"/>
</dbReference>
<dbReference type="AlphaFoldDB" id="A0A402DVK4"/>
<dbReference type="PANTHER" id="PTHR43133:SF50">
    <property type="entry name" value="ECF RNA POLYMERASE SIGMA FACTOR SIGM"/>
    <property type="match status" value="1"/>
</dbReference>
<dbReference type="Pfam" id="PF04542">
    <property type="entry name" value="Sigma70_r2"/>
    <property type="match status" value="1"/>
</dbReference>
<dbReference type="InterPro" id="IPR039425">
    <property type="entry name" value="RNA_pol_sigma-70-like"/>
</dbReference>
<dbReference type="Gene3D" id="1.10.1740.10">
    <property type="match status" value="1"/>
</dbReference>
<feature type="domain" description="RNA polymerase sigma factor 70 region 4 type 2" evidence="7">
    <location>
        <begin position="102"/>
        <end position="153"/>
    </location>
</feature>
<proteinExistence type="inferred from homology"/>
<evidence type="ECO:0000259" key="6">
    <source>
        <dbReference type="Pfam" id="PF04542"/>
    </source>
</evidence>
<keyword evidence="5" id="KW-0804">Transcription</keyword>
<comment type="caution">
    <text evidence="8">The sequence shown here is derived from an EMBL/GenBank/DDBJ whole genome shotgun (WGS) entry which is preliminary data.</text>
</comment>
<evidence type="ECO:0000256" key="3">
    <source>
        <dbReference type="ARBA" id="ARBA00023082"/>
    </source>
</evidence>
<feature type="domain" description="RNA polymerase sigma-70 region 2" evidence="6">
    <location>
        <begin position="14"/>
        <end position="79"/>
    </location>
</feature>
<dbReference type="InterPro" id="IPR014284">
    <property type="entry name" value="RNA_pol_sigma-70_dom"/>
</dbReference>
<dbReference type="InterPro" id="IPR013249">
    <property type="entry name" value="RNA_pol_sigma70_r4_t2"/>
</dbReference>
<gene>
    <name evidence="8" type="ORF">CBZ_32270</name>
</gene>
<evidence type="ECO:0000313" key="8">
    <source>
        <dbReference type="EMBL" id="GCE78171.1"/>
    </source>
</evidence>
<name>A0A402DVK4_9CELL</name>
<keyword evidence="3" id="KW-0731">Sigma factor</keyword>
<dbReference type="Gene3D" id="1.10.10.10">
    <property type="entry name" value="Winged helix-like DNA-binding domain superfamily/Winged helix DNA-binding domain"/>
    <property type="match status" value="1"/>
</dbReference>
<accession>A0A402DVK4</accession>
<comment type="similarity">
    <text evidence="1">Belongs to the sigma-70 factor family. ECF subfamily.</text>
</comment>
<dbReference type="Pfam" id="PF08281">
    <property type="entry name" value="Sigma70_r4_2"/>
    <property type="match status" value="1"/>
</dbReference>
<evidence type="ECO:0000259" key="7">
    <source>
        <dbReference type="Pfam" id="PF08281"/>
    </source>
</evidence>
<dbReference type="SUPFAM" id="SSF88659">
    <property type="entry name" value="Sigma3 and sigma4 domains of RNA polymerase sigma factors"/>
    <property type="match status" value="1"/>
</dbReference>
<dbReference type="GO" id="GO:0006352">
    <property type="term" value="P:DNA-templated transcription initiation"/>
    <property type="evidence" value="ECO:0007669"/>
    <property type="project" value="InterPro"/>
</dbReference>
<dbReference type="InterPro" id="IPR013325">
    <property type="entry name" value="RNA_pol_sigma_r2"/>
</dbReference>
<keyword evidence="4" id="KW-0238">DNA-binding</keyword>
<dbReference type="SUPFAM" id="SSF88946">
    <property type="entry name" value="Sigma2 domain of RNA polymerase sigma factors"/>
    <property type="match status" value="1"/>
</dbReference>
<keyword evidence="9" id="KW-1185">Reference proteome</keyword>
<dbReference type="CDD" id="cd06171">
    <property type="entry name" value="Sigma70_r4"/>
    <property type="match status" value="1"/>
</dbReference>
<organism evidence="8 9">
    <name type="scientific">Cellulomonas biazotea</name>
    <dbReference type="NCBI Taxonomy" id="1709"/>
    <lineage>
        <taxon>Bacteria</taxon>
        <taxon>Bacillati</taxon>
        <taxon>Actinomycetota</taxon>
        <taxon>Actinomycetes</taxon>
        <taxon>Micrococcales</taxon>
        <taxon>Cellulomonadaceae</taxon>
        <taxon>Cellulomonas</taxon>
    </lineage>
</organism>
<dbReference type="InterPro" id="IPR013324">
    <property type="entry name" value="RNA_pol_sigma_r3/r4-like"/>
</dbReference>
<dbReference type="InterPro" id="IPR036388">
    <property type="entry name" value="WH-like_DNA-bd_sf"/>
</dbReference>
<evidence type="ECO:0000313" key="9">
    <source>
        <dbReference type="Proteomes" id="UP000289954"/>
    </source>
</evidence>
<reference evidence="8 9" key="1">
    <citation type="submission" date="2019-01" db="EMBL/GenBank/DDBJ databases">
        <title>Draft genome sequence of Cellulomonas takizawaensis strain TKZ-21.</title>
        <authorList>
            <person name="Yamamura H."/>
            <person name="Hayashi T."/>
            <person name="Hamada M."/>
            <person name="Serisawa Y."/>
            <person name="Matsuyama K."/>
            <person name="Nakagawa Y."/>
            <person name="Otoguro M."/>
            <person name="Yanagida F."/>
            <person name="Hayakawa M."/>
        </authorList>
    </citation>
    <scope>NUCLEOTIDE SEQUENCE [LARGE SCALE GENOMIC DNA]</scope>
    <source>
        <strain evidence="8 9">NBRC12680</strain>
    </source>
</reference>
<dbReference type="EMBL" id="BIMR01000327">
    <property type="protein sequence ID" value="GCE78171.1"/>
    <property type="molecule type" value="Genomic_DNA"/>
</dbReference>